<feature type="compositionally biased region" description="Acidic residues" evidence="18">
    <location>
        <begin position="3193"/>
        <end position="3202"/>
    </location>
</feature>
<protein>
    <recommendedName>
        <fullName evidence="5 16">Serine/threonine-protein kinase Tel1</fullName>
        <ecNumber evidence="4 16">2.7.11.1</ecNumber>
    </recommendedName>
</protein>
<reference evidence="22 23" key="1">
    <citation type="submission" date="2021-06" db="EMBL/GenBank/DDBJ databases">
        <title>Candida outbreak in Lebanon.</title>
        <authorList>
            <person name="Finianos M."/>
        </authorList>
    </citation>
    <scope>NUCLEOTIDE SEQUENCE [LARGE SCALE GENOMIC DNA]</scope>
    <source>
        <strain evidence="22">CA3LBN</strain>
    </source>
</reference>
<evidence type="ECO:0000256" key="17">
    <source>
        <dbReference type="SAM" id="Coils"/>
    </source>
</evidence>
<dbReference type="PROSITE" id="PS51189">
    <property type="entry name" value="FAT"/>
    <property type="match status" value="1"/>
</dbReference>
<evidence type="ECO:0000256" key="13">
    <source>
        <dbReference type="ARBA" id="ARBA00023242"/>
    </source>
</evidence>
<evidence type="ECO:0000256" key="12">
    <source>
        <dbReference type="ARBA" id="ARBA00022895"/>
    </source>
</evidence>
<dbReference type="PROSITE" id="PS00915">
    <property type="entry name" value="PI3_4_KINASE_1"/>
    <property type="match status" value="1"/>
</dbReference>
<feature type="domain" description="PI3K/PI4K catalytic" evidence="19">
    <location>
        <begin position="2507"/>
        <end position="2816"/>
    </location>
</feature>
<keyword evidence="13 16" id="KW-0539">Nucleus</keyword>
<dbReference type="PROSITE" id="PS50290">
    <property type="entry name" value="PI3_4_KINASE_3"/>
    <property type="match status" value="1"/>
</dbReference>
<feature type="compositionally biased region" description="Polar residues" evidence="18">
    <location>
        <begin position="3213"/>
        <end position="3228"/>
    </location>
</feature>
<keyword evidence="16" id="KW-0158">Chromosome</keyword>
<dbReference type="PANTHER" id="PTHR37079">
    <property type="entry name" value="SERINE/THREONINE-PROTEIN KINASE ATM"/>
    <property type="match status" value="1"/>
</dbReference>
<evidence type="ECO:0000256" key="18">
    <source>
        <dbReference type="SAM" id="MobiDB-lite"/>
    </source>
</evidence>
<dbReference type="Pfam" id="PF11640">
    <property type="entry name" value="TAN"/>
    <property type="match status" value="1"/>
</dbReference>
<keyword evidence="9 16" id="KW-0227">DNA damage</keyword>
<keyword evidence="12 16" id="KW-0779">Telomere</keyword>
<name>A0ABX8I9M6_9ASCO</name>
<dbReference type="InterPro" id="IPR044107">
    <property type="entry name" value="PIKKc_ATM"/>
</dbReference>
<comment type="similarity">
    <text evidence="3 16">Belongs to the PI3/PI4-kinase family. ATM subfamily.</text>
</comment>
<feature type="region of interest" description="Disordered" evidence="18">
    <location>
        <begin position="308"/>
        <end position="328"/>
    </location>
</feature>
<feature type="coiled-coil region" evidence="17">
    <location>
        <begin position="2233"/>
        <end position="2260"/>
    </location>
</feature>
<dbReference type="EC" id="2.7.11.1" evidence="4 16"/>
<evidence type="ECO:0000259" key="20">
    <source>
        <dbReference type="PROSITE" id="PS51189"/>
    </source>
</evidence>
<organism evidence="22 23">
    <name type="scientific">Candidozyma haemuli</name>
    <dbReference type="NCBI Taxonomy" id="45357"/>
    <lineage>
        <taxon>Eukaryota</taxon>
        <taxon>Fungi</taxon>
        <taxon>Dikarya</taxon>
        <taxon>Ascomycota</taxon>
        <taxon>Saccharomycotina</taxon>
        <taxon>Pichiomycetes</taxon>
        <taxon>Metschnikowiaceae</taxon>
        <taxon>Candidozyma</taxon>
    </lineage>
</organism>
<dbReference type="InterPro" id="IPR003152">
    <property type="entry name" value="FATC_dom"/>
</dbReference>
<dbReference type="SMART" id="SM00146">
    <property type="entry name" value="PI3Kc"/>
    <property type="match status" value="1"/>
</dbReference>
<keyword evidence="6 16" id="KW-0723">Serine/threonine-protein kinase</keyword>
<dbReference type="InterPro" id="IPR018936">
    <property type="entry name" value="PI3/4_kinase_CS"/>
</dbReference>
<feature type="domain" description="FAT" evidence="20">
    <location>
        <begin position="1805"/>
        <end position="2403"/>
    </location>
</feature>
<evidence type="ECO:0000313" key="23">
    <source>
        <dbReference type="Proteomes" id="UP000825434"/>
    </source>
</evidence>
<comment type="catalytic activity">
    <reaction evidence="14 16">
        <text>L-threonyl-[protein] + ATP = O-phospho-L-threonyl-[protein] + ADP + H(+)</text>
        <dbReference type="Rhea" id="RHEA:46608"/>
        <dbReference type="Rhea" id="RHEA-COMP:11060"/>
        <dbReference type="Rhea" id="RHEA-COMP:11605"/>
        <dbReference type="ChEBI" id="CHEBI:15378"/>
        <dbReference type="ChEBI" id="CHEBI:30013"/>
        <dbReference type="ChEBI" id="CHEBI:30616"/>
        <dbReference type="ChEBI" id="CHEBI:61977"/>
        <dbReference type="ChEBI" id="CHEBI:456216"/>
        <dbReference type="EC" id="2.7.11.1"/>
    </reaction>
</comment>
<dbReference type="Pfam" id="PF00454">
    <property type="entry name" value="PI3_PI4_kinase"/>
    <property type="match status" value="1"/>
</dbReference>
<dbReference type="SMART" id="SM01342">
    <property type="entry name" value="TAN"/>
    <property type="match status" value="1"/>
</dbReference>
<evidence type="ECO:0000256" key="7">
    <source>
        <dbReference type="ARBA" id="ARBA00022679"/>
    </source>
</evidence>
<dbReference type="InterPro" id="IPR011009">
    <property type="entry name" value="Kinase-like_dom_sf"/>
</dbReference>
<evidence type="ECO:0000256" key="2">
    <source>
        <dbReference type="ARBA" id="ARBA00004574"/>
    </source>
</evidence>
<evidence type="ECO:0000259" key="21">
    <source>
        <dbReference type="PROSITE" id="PS51190"/>
    </source>
</evidence>
<evidence type="ECO:0000256" key="3">
    <source>
        <dbReference type="ARBA" id="ARBA00010769"/>
    </source>
</evidence>
<dbReference type="SMART" id="SM01343">
    <property type="entry name" value="FATC"/>
    <property type="match status" value="1"/>
</dbReference>
<feature type="domain" description="FATC" evidence="21">
    <location>
        <begin position="2818"/>
        <end position="2850"/>
    </location>
</feature>
<dbReference type="PROSITE" id="PS00916">
    <property type="entry name" value="PI3_4_KINASE_2"/>
    <property type="match status" value="1"/>
</dbReference>
<feature type="compositionally biased region" description="Acidic residues" evidence="18">
    <location>
        <begin position="3231"/>
        <end position="3247"/>
    </location>
</feature>
<evidence type="ECO:0000256" key="8">
    <source>
        <dbReference type="ARBA" id="ARBA00022741"/>
    </source>
</evidence>
<comment type="catalytic activity">
    <reaction evidence="15">
        <text>L-seryl-[protein] + ATP = O-phospho-L-seryl-[protein] + ADP + H(+)</text>
        <dbReference type="Rhea" id="RHEA:17989"/>
        <dbReference type="Rhea" id="RHEA-COMP:9863"/>
        <dbReference type="Rhea" id="RHEA-COMP:11604"/>
        <dbReference type="ChEBI" id="CHEBI:15378"/>
        <dbReference type="ChEBI" id="CHEBI:29999"/>
        <dbReference type="ChEBI" id="CHEBI:30616"/>
        <dbReference type="ChEBI" id="CHEBI:83421"/>
        <dbReference type="ChEBI" id="CHEBI:456216"/>
        <dbReference type="EC" id="2.7.11.1"/>
    </reaction>
</comment>
<dbReference type="InterPro" id="IPR036940">
    <property type="entry name" value="PI3/4_kinase_cat_sf"/>
</dbReference>
<dbReference type="InterPro" id="IPR000403">
    <property type="entry name" value="PI3/4_kinase_cat_dom"/>
</dbReference>
<comment type="function">
    <text evidence="16">Serine/threonine protein kinase which activates checkpoint signaling upon genotoxic stresses such as ionizing radiation (IR), ultraviolet light (UV), or DNA replication stalling, thereby acting as a DNA damage sensor. Recognizes the substrate consensus sequence [ST]-Q. Phosphorylates histone H2A to form H2AS128ph (gamma-H2A) at sites of DNA damage, involved in the regulation of DNA damage response mechanism. Required for the control of telomere length and genome stability.</text>
</comment>
<evidence type="ECO:0000256" key="14">
    <source>
        <dbReference type="ARBA" id="ARBA00047899"/>
    </source>
</evidence>
<dbReference type="InterPro" id="IPR038980">
    <property type="entry name" value="ATM_plant"/>
</dbReference>
<keyword evidence="16" id="KW-0156">Chromatin regulator</keyword>
<evidence type="ECO:0000256" key="15">
    <source>
        <dbReference type="ARBA" id="ARBA00048679"/>
    </source>
</evidence>
<feature type="region of interest" description="Disordered" evidence="18">
    <location>
        <begin position="3095"/>
        <end position="3247"/>
    </location>
</feature>
<dbReference type="Gene3D" id="3.30.1010.10">
    <property type="entry name" value="Phosphatidylinositol 3-kinase Catalytic Subunit, Chain A, domain 4"/>
    <property type="match status" value="1"/>
</dbReference>
<dbReference type="CDD" id="cd05171">
    <property type="entry name" value="PIKKc_ATM"/>
    <property type="match status" value="1"/>
</dbReference>
<dbReference type="Proteomes" id="UP000825434">
    <property type="component" value="Chromosome 3"/>
</dbReference>
<feature type="coiled-coil region" evidence="17">
    <location>
        <begin position="2993"/>
        <end position="3027"/>
    </location>
</feature>
<dbReference type="InterPro" id="IPR014009">
    <property type="entry name" value="PIK_FAT"/>
</dbReference>
<dbReference type="SUPFAM" id="SSF56112">
    <property type="entry name" value="Protein kinase-like (PK-like)"/>
    <property type="match status" value="1"/>
</dbReference>
<comment type="subcellular location">
    <subcellularLocation>
        <location evidence="2 16">Chromosome</location>
        <location evidence="2 16">Telomere</location>
    </subcellularLocation>
    <subcellularLocation>
        <location evidence="1 16">Nucleus</location>
    </subcellularLocation>
</comment>
<evidence type="ECO:0000256" key="6">
    <source>
        <dbReference type="ARBA" id="ARBA00022527"/>
    </source>
</evidence>
<keyword evidence="17" id="KW-0175">Coiled coil</keyword>
<dbReference type="Gene3D" id="1.10.1070.11">
    <property type="entry name" value="Phosphatidylinositol 3-/4-kinase, catalytic domain"/>
    <property type="match status" value="1"/>
</dbReference>
<proteinExistence type="inferred from homology"/>
<dbReference type="EMBL" id="CP076663">
    <property type="protein sequence ID" value="QWU88563.1"/>
    <property type="molecule type" value="Genomic_DNA"/>
</dbReference>
<evidence type="ECO:0000259" key="19">
    <source>
        <dbReference type="PROSITE" id="PS50290"/>
    </source>
</evidence>
<dbReference type="PROSITE" id="PS51190">
    <property type="entry name" value="FATC"/>
    <property type="match status" value="1"/>
</dbReference>
<sequence length="3247" mass="370008">MSALDLPKIVDSLQSKKVKQRNDSLQLLRSFSVAKLKLTPRHFVVLSEGILKLIEIERDIYGNNPTSATQQRLLTASTMLKDILEESLKRGQLRYKHCTSLFSSVISSFFLPETHSILAPCAIDFAKILQSLLREPFFLTHLPIDSWNRGYKFLVRSLTAALDTNEHHDYQFSHESLLTDLLSSLHCIIGGATQDIYEPLKRSKLYVPLRKILSDVFEIYNKRESSVLVEALKVTNKLLITLASEDFNFCHKLIHTALQPLINFAHTMVDGILTQFVILINLESFHRYLSIDSLPKLITNDLVEDSSEEEGSTRKRSDPFPTSTNQGESTTYNIGVLAQALLDRIAGSSNKLLESDIDFEENETAKSWFDLASIRLKTGQDVQWLLLRGTVRLIVAYYNLCMEETYSNFNQSFLSSKLKRVKLQGTVLNIKSFESMDALLKHMIGFSKDVRLQILGLQLLIFTKDSQTVDKSLQLDKKRSHSENDVTMNNDETTIIDVHLDEDVNPGDEDCNYLSQLLKYFNNRDLTFWCLLGIFTILRRLELARCYDNQMITRRLHQIIRIVTPMIKSDDHSRLSCRVISFILFSYHPDRLYRLIDHSLRSQIRNLLEMAEINGPSSLHCDALRYWWALHWSMTKSTNAKSEIINRAAGRWFLSKLNDELSLTNPRTESEPNRARMIGSFVLWLSGSDVQNLPSESGDLDKRDRSQFYLGSAVDDSDFEKFLDLKNVSLKRLVHEPKILPCDGNTDMITSIFDRINFISSRLMVGSERIDRLFHWTEIVTHIKEAFGAREQIIPPAIEETCEKLWRCLFMNSSSQEDYAIIMKLLLLSDLNQPLAIDKPFVFRQLEHFMFGLNSLFQTAGSSVSNDTEFEEEFSNNGSSKATPIAQLPQLATETTTLYIRFLVKFDGDIAQMLTALDVCDPATTLQCISILCDSSLISKMSSEEAVRVIRMLGEGPLSSHQMDRSSDTVFVTSKVLKNLLPLVDGYDETDFRKDFTDLLGFLLQCEEKSLFLIEGCRFNVISLIFECLTFHFELSLGAETANRALLSSSNSLRVSLSDSVRLYLDSINSFDQLELYRTLFETFPHPQASVERAAAYCFFFTTVSSGTTQIKIPAIFNLLECHKYDFFAPYLKLGLSRLCSGSPLCSLRQLFQSMRIELLKSWWNNDIPLETFPYELFDYIDFKAFAVENYREIVSICMAIKSQRSSSQIMSQLSQVSKYKGYDIQNVLYDSLPILIPLAYTSDGVRNEIFKSLSPYLNNLYKGYMREKVLLIILETLRMTDTGSEIVLSEVLSKRTTVDLFMSSVRIDNSMRATVTPVSSIDLIDALISKFWSPEKGEFWTTKVCYFMLRQLGRDVLNEDPDLQLMALRKIKLVISQVPSGLKDANVVSLVIEICTLLVGSKAAHEADVLISQISVEDMGSFGQVYSMFIVAKLFNRLMDENKKDLFKTFVERIAHMCHFSPNSLGVFSNLFSNCTIKLSGGSVTANVDELETTLQHLTEVVSSEEISNCIIELLTRLYHDTQIPNPKRAEKDVVRLFMNIDFSQTKSNMFAIWVAKYLSFYYLHCTKKGDISGLIKRPEYEKTSSEIFLLECSSMNFFVEQIVKMSRGSGYPEKAFAECILSALLWKFDARKPDSEKFVDFKAFVDDIGDFLIPMDFHSSILIVSEKSHPMNGNDGLSQVIESLRSRVIADEFTEWSSQLMLAIFQEIARYTSIASLFAICVLKFPQLAAESLPHLVCYYLFLLDSKSLPIISTLIENMISCDVHLGAGGLDLLARIVICVRMGSKHEGSIYQRLYSKLNLEKIYSVLKDSKHSMTALLLLEDATQGKGSKVDWGKWRTSISNIYESIDDLDMLYGVPQEPTLSNTIHMSKRIASTSEILRNDLAILDSAALRNEANDDSATTKSLLADGLMGMSRVFSSNTTGETGCYEWSWKLSKWNIPLSEEPKSDHEIIYNYFKGLRVSSDSSDCLYKAISDSFFQKRIFSDGKLSHRSNRQLYQRWFVTLSSLTEVDDILRTTEDEISTNIRKFSHLSSWFEDADIENSENILLCRREAFRLRIDGSSSKSSLLESSEAQSICWQGLIHEISTYNAVARLNNHSQKMLNSAVLMDEYTSHLSGLVDWKTTRNFVSFSIAQTLWTQGNSTAPIAMLKSLVSQEANGSLAQDLLHLDHRMIVSHLVLWLADSREELGENLLRQYVEPMESNLSEIDDSSQRFKSFSLLARFCEKQFKASALKTQISNLKSRIKAKKDEIEVIKSHYGKTAVTPSERKSVQKYYNRLKAQVATDSIDLQSLEDTTMTFGCKSATFYLSALLASDEGQEIEDRFISLFLELSSYQPLHASLKQNLQLLPSYKALSWSTQLMARLSSDANEFQYSIQQLIIRLCFDHPFHTLYMLISLLYHKDVAQDTGNNTMLLRVTAAEKIRQNLMAQDEEFSKTILHPIEKLCEESTILAKHKSSRGRALHLDKLEIGQYWLNDLPEIPPPTLNIPVSKNGYKDIPRMVSFDPKVSIATSGLSLPKIAKFTLSDGSSRKMLLKYGTDDLRQDATMEQVFEKVNTILERDRETRKRKLHVRTYKAIPLGPKAGVIEFVPNSKALIEVIKPYHQRQDKLKYEKAKEAMKDCQSSTLKERLQTYETVTAKIDPVLHQYFSDHFVTPDDWYESRQKFTRGIASSSMVGHILGLGDRHCNNILLEETTGEPVHIDLGVAFDQGKRLPIPETVPFRLTRDIVDGFGFTGVHGVFDKSCEHTFRVLREHKEHIIAILDALRWDPLYSWSISPLRKKRLQDDTKVPLPEPQEDGSEANAAVLTVLEKVDAGGLSVEATVRQLIREATSPENLALIYCGCHEVDDKRSYSLLFACQEGMYGSDLSSTKVKRCKSKKDIDDKSWTETFECLFNDDVMAGDTGVEPLESVEIAAKLESSESYNSKTGELTDGDLADDPPTLTIMIRSKGRLSVEYGSFQAQVREVDSQDIETKRELDILNWVSLQSNQITQLVKRIETSENELRKLREDAKTKDEEIKQTTDDYNTILRDLEDRFYQVLNAKRQKILELSGNDEDDIKHLNKTFEVKNRTNLNRVRVEEIIKGEGFKAFEEKQQERELAKTSKKRSSSGSEDTAKKRRTVKKEPQRREKKQKQPSIKQEDEEVELSVREEEQPEFIKEEVDDNLKDTSLEETKSIEKDSSVEEGSATEQSEEATDYSDNDTQVKREENSSVQDGFDSTSGTTQPVEEVNDEDEEEEGETDYSD</sequence>
<dbReference type="Pfam" id="PF02260">
    <property type="entry name" value="FATC"/>
    <property type="match status" value="1"/>
</dbReference>
<evidence type="ECO:0000256" key="1">
    <source>
        <dbReference type="ARBA" id="ARBA00004123"/>
    </source>
</evidence>
<feature type="compositionally biased region" description="Basic and acidic residues" evidence="18">
    <location>
        <begin position="3149"/>
        <end position="3184"/>
    </location>
</feature>
<accession>A0ABX8I9M6</accession>
<keyword evidence="8 16" id="KW-0547">Nucleotide-binding</keyword>
<keyword evidence="10 16" id="KW-0418">Kinase</keyword>
<evidence type="ECO:0000313" key="22">
    <source>
        <dbReference type="EMBL" id="QWU88563.1"/>
    </source>
</evidence>
<evidence type="ECO:0000256" key="4">
    <source>
        <dbReference type="ARBA" id="ARBA00012513"/>
    </source>
</evidence>
<evidence type="ECO:0000256" key="10">
    <source>
        <dbReference type="ARBA" id="ARBA00022777"/>
    </source>
</evidence>
<dbReference type="PANTHER" id="PTHR37079:SF4">
    <property type="entry name" value="SERINE_THREONINE-PROTEIN KINASE ATM"/>
    <property type="match status" value="1"/>
</dbReference>
<evidence type="ECO:0000256" key="9">
    <source>
        <dbReference type="ARBA" id="ARBA00022763"/>
    </source>
</evidence>
<dbReference type="InterPro" id="IPR021668">
    <property type="entry name" value="TAN"/>
</dbReference>
<keyword evidence="11 16" id="KW-0067">ATP-binding</keyword>
<keyword evidence="23" id="KW-1185">Reference proteome</keyword>
<evidence type="ECO:0000256" key="11">
    <source>
        <dbReference type="ARBA" id="ARBA00022840"/>
    </source>
</evidence>
<evidence type="ECO:0000256" key="5">
    <source>
        <dbReference type="ARBA" id="ARBA00014619"/>
    </source>
</evidence>
<gene>
    <name evidence="22" type="ORF">CA3LBN_002871</name>
</gene>
<feature type="compositionally biased region" description="Basic and acidic residues" evidence="18">
    <location>
        <begin position="3095"/>
        <end position="3104"/>
    </location>
</feature>
<keyword evidence="7 16" id="KW-0808">Transferase</keyword>
<evidence type="ECO:0000256" key="16">
    <source>
        <dbReference type="RuleBase" id="RU365027"/>
    </source>
</evidence>